<feature type="binding site" evidence="9">
    <location>
        <position position="293"/>
    </location>
    <ligand>
        <name>ATP</name>
        <dbReference type="ChEBI" id="CHEBI:30616"/>
    </ligand>
</feature>
<evidence type="ECO:0000256" key="6">
    <source>
        <dbReference type="ARBA" id="ARBA00022962"/>
    </source>
</evidence>
<evidence type="ECO:0000313" key="13">
    <source>
        <dbReference type="Proteomes" id="UP000315115"/>
    </source>
</evidence>
<sequence length="641" mass="72595">MCGFAGFWSPQTNSHHEQWLESMLSSIQHRGPDSSGTWHENGLFLGHQRLSIHDLSPAGQQPMLSNSSRYIIVFNGEIYNFQELREKLSNQTWKSSSDTEVMLAAFEEWGIARALEEFNGMFAFAVWDQKQQELTLARDRFGEKPLYCIEQGGFFAFASELSCIESLPELSLTIDRTSLSQHANCSYIPAPETIYKEVKKVKPGTFLQFKPGLGLKTSVYWSLSDTIIKAKSATIVDESEAIELLDTELRKSVKMRMASDVPLGAFLSGGIDSSAIVALMQAQSDVPVNTFSIGFNVPGYNEAEYAKQVADFLGTQHHEQYLEPEQVLDMVPSLGKMFDEPFSDASQLPTYLVSAMAKKDVTVCLSGDGGDELFAGYKRYQAVPEMWHKVKNIPARKGLASILENAPVALLDKLFFFLQSSAQKYGREGRIGPKVKKLAQWMKADDLNDFYQRTMTHWPHHNSLVLGAEEHFSNLILPPEIDGFVESLMFEDTLNYLPGDILTKVDRTAMQVSLEGRIPFLDHNVAELAWRMPMSMKIKNGDCKWILKQVLYRYLPQSMMDRPKLGFGVPIHVWLREELSEWAQDLLSYERLRTQGIYNPQLVQDTLTSHLRGENNNATALWDVLMVQAWLDADLNRKGRI</sequence>
<evidence type="ECO:0000256" key="9">
    <source>
        <dbReference type="PIRSR" id="PIRSR001589-2"/>
    </source>
</evidence>
<dbReference type="NCBIfam" id="TIGR01536">
    <property type="entry name" value="asn_synth_AEB"/>
    <property type="match status" value="1"/>
</dbReference>
<dbReference type="PANTHER" id="PTHR43284:SF1">
    <property type="entry name" value="ASPARAGINE SYNTHETASE"/>
    <property type="match status" value="1"/>
</dbReference>
<keyword evidence="8" id="KW-0061">Asparagine biosynthesis</keyword>
<name>A0A510I1X9_9VIBR</name>
<evidence type="ECO:0000256" key="1">
    <source>
        <dbReference type="ARBA" id="ARBA00005187"/>
    </source>
</evidence>
<dbReference type="Gene3D" id="3.60.20.10">
    <property type="entry name" value="Glutamine Phosphoribosylpyrophosphate, subunit 1, domain 1"/>
    <property type="match status" value="1"/>
</dbReference>
<dbReference type="EC" id="6.3.5.4" evidence="3"/>
<dbReference type="PIRSF" id="PIRSF001589">
    <property type="entry name" value="Asn_synthetase_glu-h"/>
    <property type="match status" value="1"/>
</dbReference>
<gene>
    <name evidence="12" type="primary">wbpQ</name>
    <name evidence="12" type="ORF">VroAM7_02480</name>
</gene>
<dbReference type="CDD" id="cd01991">
    <property type="entry name" value="Asn_synthase_B_C"/>
    <property type="match status" value="1"/>
</dbReference>
<dbReference type="Pfam" id="PF00733">
    <property type="entry name" value="Asn_synthase"/>
    <property type="match status" value="1"/>
</dbReference>
<dbReference type="GO" id="GO:0005829">
    <property type="term" value="C:cytosol"/>
    <property type="evidence" value="ECO:0007669"/>
    <property type="project" value="TreeGrafter"/>
</dbReference>
<dbReference type="InterPro" id="IPR029055">
    <property type="entry name" value="Ntn_hydrolases_N"/>
</dbReference>
<dbReference type="RefSeq" id="WP_143691793.1">
    <property type="nucleotide sequence ID" value="NZ_AP019798.1"/>
</dbReference>
<dbReference type="PROSITE" id="PS51278">
    <property type="entry name" value="GATASE_TYPE_2"/>
    <property type="match status" value="1"/>
</dbReference>
<dbReference type="GO" id="GO:0005524">
    <property type="term" value="F:ATP binding"/>
    <property type="evidence" value="ECO:0007669"/>
    <property type="project" value="UniProtKB-KW"/>
</dbReference>
<dbReference type="CDD" id="cd00712">
    <property type="entry name" value="AsnB"/>
    <property type="match status" value="1"/>
</dbReference>
<dbReference type="InterPro" id="IPR033738">
    <property type="entry name" value="AsnB_N"/>
</dbReference>
<dbReference type="Gene3D" id="3.40.50.620">
    <property type="entry name" value="HUPs"/>
    <property type="match status" value="2"/>
</dbReference>
<evidence type="ECO:0000259" key="11">
    <source>
        <dbReference type="PROSITE" id="PS51278"/>
    </source>
</evidence>
<evidence type="ECO:0000256" key="8">
    <source>
        <dbReference type="PIRSR" id="PIRSR001589-1"/>
    </source>
</evidence>
<organism evidence="12 13">
    <name type="scientific">Vibrio rotiferianus</name>
    <dbReference type="NCBI Taxonomy" id="190895"/>
    <lineage>
        <taxon>Bacteria</taxon>
        <taxon>Pseudomonadati</taxon>
        <taxon>Pseudomonadota</taxon>
        <taxon>Gammaproteobacteria</taxon>
        <taxon>Vibrionales</taxon>
        <taxon>Vibrionaceae</taxon>
        <taxon>Vibrio</taxon>
    </lineage>
</organism>
<dbReference type="AlphaFoldDB" id="A0A510I1X9"/>
<proteinExistence type="inferred from homology"/>
<comment type="pathway">
    <text evidence="1">Amino-acid biosynthesis; L-asparagine biosynthesis; L-asparagine from L-aspartate (L-Gln route): step 1/1.</text>
</comment>
<accession>A0A510I1X9</accession>
<feature type="binding site" evidence="9">
    <location>
        <begin position="366"/>
        <end position="367"/>
    </location>
    <ligand>
        <name>ATP</name>
        <dbReference type="ChEBI" id="CHEBI:30616"/>
    </ligand>
</feature>
<feature type="domain" description="Glutamine amidotransferase type-2" evidence="11">
    <location>
        <begin position="2"/>
        <end position="212"/>
    </location>
</feature>
<dbReference type="EMBL" id="AP019798">
    <property type="protein sequence ID" value="BBL87595.1"/>
    <property type="molecule type" value="Genomic_DNA"/>
</dbReference>
<feature type="site" description="Important for beta-aspartyl-AMP intermediate formation" evidence="10">
    <location>
        <position position="368"/>
    </location>
</feature>
<evidence type="ECO:0000256" key="2">
    <source>
        <dbReference type="ARBA" id="ARBA00005752"/>
    </source>
</evidence>
<keyword evidence="8" id="KW-0028">Amino-acid biosynthesis</keyword>
<dbReference type="InterPro" id="IPR051786">
    <property type="entry name" value="ASN_synthetase/amidase"/>
</dbReference>
<dbReference type="InterPro" id="IPR014729">
    <property type="entry name" value="Rossmann-like_a/b/a_fold"/>
</dbReference>
<feature type="active site" description="For GATase activity" evidence="8">
    <location>
        <position position="2"/>
    </location>
</feature>
<reference evidence="13" key="1">
    <citation type="submission" date="2019-07" db="EMBL/GenBank/DDBJ databases">
        <title>Complete Genome Sequences of Vibrion rotiferianus strain AM7.</title>
        <authorList>
            <person name="Miyazaki K."/>
            <person name="Wiseschart A."/>
            <person name="Pootanakit K."/>
            <person name="Ishimori K."/>
            <person name="Kitahara K."/>
        </authorList>
    </citation>
    <scope>NUCLEOTIDE SEQUENCE [LARGE SCALE GENOMIC DNA]</scope>
    <source>
        <strain evidence="13">AM7</strain>
    </source>
</reference>
<dbReference type="Pfam" id="PF13522">
    <property type="entry name" value="GATase_6"/>
    <property type="match status" value="1"/>
</dbReference>
<dbReference type="GO" id="GO:0006529">
    <property type="term" value="P:asparagine biosynthetic process"/>
    <property type="evidence" value="ECO:0007669"/>
    <property type="project" value="UniProtKB-KW"/>
</dbReference>
<dbReference type="SUPFAM" id="SSF52402">
    <property type="entry name" value="Adenine nucleotide alpha hydrolases-like"/>
    <property type="match status" value="1"/>
</dbReference>
<dbReference type="SUPFAM" id="SSF56235">
    <property type="entry name" value="N-terminal nucleophile aminohydrolases (Ntn hydrolases)"/>
    <property type="match status" value="1"/>
</dbReference>
<evidence type="ECO:0000313" key="12">
    <source>
        <dbReference type="EMBL" id="BBL87595.1"/>
    </source>
</evidence>
<evidence type="ECO:0000256" key="4">
    <source>
        <dbReference type="ARBA" id="ARBA00022741"/>
    </source>
</evidence>
<keyword evidence="5 9" id="KW-0067">ATP-binding</keyword>
<evidence type="ECO:0000256" key="5">
    <source>
        <dbReference type="ARBA" id="ARBA00022840"/>
    </source>
</evidence>
<dbReference type="PANTHER" id="PTHR43284">
    <property type="entry name" value="ASPARAGINE SYNTHETASE (GLUTAMINE-HYDROLYZING)"/>
    <property type="match status" value="1"/>
</dbReference>
<evidence type="ECO:0000256" key="7">
    <source>
        <dbReference type="ARBA" id="ARBA00048741"/>
    </source>
</evidence>
<dbReference type="InterPro" id="IPR006426">
    <property type="entry name" value="Asn_synth_AEB"/>
</dbReference>
<comment type="catalytic activity">
    <reaction evidence="7">
        <text>L-aspartate + L-glutamine + ATP + H2O = L-asparagine + L-glutamate + AMP + diphosphate + H(+)</text>
        <dbReference type="Rhea" id="RHEA:12228"/>
        <dbReference type="ChEBI" id="CHEBI:15377"/>
        <dbReference type="ChEBI" id="CHEBI:15378"/>
        <dbReference type="ChEBI" id="CHEBI:29985"/>
        <dbReference type="ChEBI" id="CHEBI:29991"/>
        <dbReference type="ChEBI" id="CHEBI:30616"/>
        <dbReference type="ChEBI" id="CHEBI:33019"/>
        <dbReference type="ChEBI" id="CHEBI:58048"/>
        <dbReference type="ChEBI" id="CHEBI:58359"/>
        <dbReference type="ChEBI" id="CHEBI:456215"/>
        <dbReference type="EC" id="6.3.5.4"/>
    </reaction>
</comment>
<dbReference type="InterPro" id="IPR017932">
    <property type="entry name" value="GATase_2_dom"/>
</dbReference>
<dbReference type="Proteomes" id="UP000315115">
    <property type="component" value="Chromosome 1"/>
</dbReference>
<dbReference type="GO" id="GO:0004066">
    <property type="term" value="F:asparagine synthase (glutamine-hydrolyzing) activity"/>
    <property type="evidence" value="ECO:0007669"/>
    <property type="project" value="UniProtKB-EC"/>
</dbReference>
<feature type="binding site" evidence="9">
    <location>
        <position position="98"/>
    </location>
    <ligand>
        <name>L-glutamine</name>
        <dbReference type="ChEBI" id="CHEBI:58359"/>
    </ligand>
</feature>
<protein>
    <recommendedName>
        <fullName evidence="3">asparagine synthase (glutamine-hydrolyzing)</fullName>
        <ecNumber evidence="3">6.3.5.4</ecNumber>
    </recommendedName>
</protein>
<keyword evidence="6 8" id="KW-0315">Glutamine amidotransferase</keyword>
<evidence type="ECO:0000256" key="3">
    <source>
        <dbReference type="ARBA" id="ARBA00012737"/>
    </source>
</evidence>
<evidence type="ECO:0000256" key="10">
    <source>
        <dbReference type="PIRSR" id="PIRSR001589-3"/>
    </source>
</evidence>
<keyword evidence="4 9" id="KW-0547">Nucleotide-binding</keyword>
<comment type="similarity">
    <text evidence="2">Belongs to the asparagine synthetase family.</text>
</comment>
<dbReference type="InterPro" id="IPR001962">
    <property type="entry name" value="Asn_synthase"/>
</dbReference>